<protein>
    <submittedName>
        <fullName evidence="3">YciI family protein</fullName>
    </submittedName>
</protein>
<evidence type="ECO:0000313" key="4">
    <source>
        <dbReference type="Proteomes" id="UP001174932"/>
    </source>
</evidence>
<dbReference type="Proteomes" id="UP001174932">
    <property type="component" value="Unassembled WGS sequence"/>
</dbReference>
<dbReference type="Gene3D" id="3.30.70.1060">
    <property type="entry name" value="Dimeric alpha+beta barrel"/>
    <property type="match status" value="1"/>
</dbReference>
<proteinExistence type="inferred from homology"/>
<sequence length="124" mass="14099">MNEEIEAIGKNFYRKRLWVVMTRPVAPMDAIVPYLSDHLRYQIALEKQGHLFAAGPLTPSAGDAIVGAGLILLRAGNEEEARHYADGDPFHRLGLRTYDLFCWDIHEGRMTISIDLSDSRFRLE</sequence>
<dbReference type="RefSeq" id="WP_304378284.1">
    <property type="nucleotide sequence ID" value="NZ_JAUOZU010000017.1"/>
</dbReference>
<keyword evidence="4" id="KW-1185">Reference proteome</keyword>
<evidence type="ECO:0000259" key="2">
    <source>
        <dbReference type="Pfam" id="PF03795"/>
    </source>
</evidence>
<dbReference type="SUPFAM" id="SSF54909">
    <property type="entry name" value="Dimeric alpha+beta barrel"/>
    <property type="match status" value="1"/>
</dbReference>
<gene>
    <name evidence="3" type="ORF">Q4481_20620</name>
</gene>
<evidence type="ECO:0000256" key="1">
    <source>
        <dbReference type="ARBA" id="ARBA00007689"/>
    </source>
</evidence>
<accession>A0ABT8YRQ8</accession>
<dbReference type="Pfam" id="PF03795">
    <property type="entry name" value="YCII"/>
    <property type="match status" value="1"/>
</dbReference>
<reference evidence="3" key="1">
    <citation type="journal article" date="2015" name="Int. J. Syst. Evol. Microbiol.">
        <title>Rhizobium alvei sp. nov., isolated from a freshwater river.</title>
        <authorList>
            <person name="Sheu S.Y."/>
            <person name="Huang H.W."/>
            <person name="Young C.C."/>
            <person name="Chen W.M."/>
        </authorList>
    </citation>
    <scope>NUCLEOTIDE SEQUENCE</scope>
    <source>
        <strain evidence="3">TNR-22</strain>
    </source>
</reference>
<feature type="domain" description="YCII-related" evidence="2">
    <location>
        <begin position="35"/>
        <end position="103"/>
    </location>
</feature>
<dbReference type="InterPro" id="IPR011008">
    <property type="entry name" value="Dimeric_a/b-barrel"/>
</dbReference>
<evidence type="ECO:0000313" key="3">
    <source>
        <dbReference type="EMBL" id="MDO6966363.1"/>
    </source>
</evidence>
<dbReference type="InterPro" id="IPR005545">
    <property type="entry name" value="YCII"/>
</dbReference>
<dbReference type="EMBL" id="JAUOZU010000017">
    <property type="protein sequence ID" value="MDO6966363.1"/>
    <property type="molecule type" value="Genomic_DNA"/>
</dbReference>
<comment type="caution">
    <text evidence="3">The sequence shown here is derived from an EMBL/GenBank/DDBJ whole genome shotgun (WGS) entry which is preliminary data.</text>
</comment>
<reference evidence="3" key="2">
    <citation type="submission" date="2023-07" db="EMBL/GenBank/DDBJ databases">
        <authorList>
            <person name="Shen H."/>
        </authorList>
    </citation>
    <scope>NUCLEOTIDE SEQUENCE</scope>
    <source>
        <strain evidence="3">TNR-22</strain>
    </source>
</reference>
<name>A0ABT8YRQ8_9HYPH</name>
<organism evidence="3 4">
    <name type="scientific">Rhizobium alvei</name>
    <dbReference type="NCBI Taxonomy" id="1132659"/>
    <lineage>
        <taxon>Bacteria</taxon>
        <taxon>Pseudomonadati</taxon>
        <taxon>Pseudomonadota</taxon>
        <taxon>Alphaproteobacteria</taxon>
        <taxon>Hyphomicrobiales</taxon>
        <taxon>Rhizobiaceae</taxon>
        <taxon>Rhizobium/Agrobacterium group</taxon>
        <taxon>Rhizobium</taxon>
    </lineage>
</organism>
<comment type="similarity">
    <text evidence="1">Belongs to the YciI family.</text>
</comment>